<feature type="transmembrane region" description="Helical" evidence="9">
    <location>
        <begin position="6"/>
        <end position="23"/>
    </location>
</feature>
<keyword evidence="3" id="KW-1003">Cell membrane</keyword>
<keyword evidence="6 9" id="KW-1133">Transmembrane helix</keyword>
<dbReference type="Pfam" id="PF02699">
    <property type="entry name" value="YajC"/>
    <property type="match status" value="1"/>
</dbReference>
<dbReference type="GO" id="GO:0005886">
    <property type="term" value="C:plasma membrane"/>
    <property type="evidence" value="ECO:0007669"/>
    <property type="project" value="UniProtKB-SubCell"/>
</dbReference>
<dbReference type="SMART" id="SM01323">
    <property type="entry name" value="YajC"/>
    <property type="match status" value="1"/>
</dbReference>
<evidence type="ECO:0000256" key="5">
    <source>
        <dbReference type="ARBA" id="ARBA00022927"/>
    </source>
</evidence>
<evidence type="ECO:0000256" key="3">
    <source>
        <dbReference type="ARBA" id="ARBA00022475"/>
    </source>
</evidence>
<dbReference type="NCBIfam" id="TIGR00739">
    <property type="entry name" value="yajC"/>
    <property type="match status" value="1"/>
</dbReference>
<organism evidence="10">
    <name type="scientific">freshwater metagenome</name>
    <dbReference type="NCBI Taxonomy" id="449393"/>
    <lineage>
        <taxon>unclassified sequences</taxon>
        <taxon>metagenomes</taxon>
        <taxon>ecological metagenomes</taxon>
    </lineage>
</organism>
<evidence type="ECO:0000256" key="9">
    <source>
        <dbReference type="SAM" id="Phobius"/>
    </source>
</evidence>
<keyword evidence="7" id="KW-0811">Translocation</keyword>
<dbReference type="EMBL" id="CAEZVY010000159">
    <property type="protein sequence ID" value="CAB4651740.1"/>
    <property type="molecule type" value="Genomic_DNA"/>
</dbReference>
<dbReference type="PANTHER" id="PTHR33909">
    <property type="entry name" value="SEC TRANSLOCON ACCESSORY COMPLEX SUBUNIT YAJC"/>
    <property type="match status" value="1"/>
</dbReference>
<keyword evidence="5" id="KW-0653">Protein transport</keyword>
<evidence type="ECO:0000313" key="10">
    <source>
        <dbReference type="EMBL" id="CAB4577770.1"/>
    </source>
</evidence>
<comment type="subcellular location">
    <subcellularLocation>
        <location evidence="1">Cell membrane</location>
        <topology evidence="1">Single-pass membrane protein</topology>
    </subcellularLocation>
</comment>
<evidence type="ECO:0000256" key="7">
    <source>
        <dbReference type="ARBA" id="ARBA00023010"/>
    </source>
</evidence>
<keyword evidence="2" id="KW-0813">Transport</keyword>
<dbReference type="EMBL" id="CAEZTM010000061">
    <property type="protein sequence ID" value="CAB4577770.1"/>
    <property type="molecule type" value="Genomic_DNA"/>
</dbReference>
<dbReference type="PANTHER" id="PTHR33909:SF1">
    <property type="entry name" value="SEC TRANSLOCON ACCESSORY COMPLEX SUBUNIT YAJC"/>
    <property type="match status" value="1"/>
</dbReference>
<protein>
    <submittedName>
        <fullName evidence="10">Unannotated protein</fullName>
    </submittedName>
</protein>
<evidence type="ECO:0000313" key="11">
    <source>
        <dbReference type="EMBL" id="CAB4651740.1"/>
    </source>
</evidence>
<evidence type="ECO:0000256" key="4">
    <source>
        <dbReference type="ARBA" id="ARBA00022692"/>
    </source>
</evidence>
<evidence type="ECO:0000256" key="1">
    <source>
        <dbReference type="ARBA" id="ARBA00004162"/>
    </source>
</evidence>
<evidence type="ECO:0000256" key="2">
    <source>
        <dbReference type="ARBA" id="ARBA00022448"/>
    </source>
</evidence>
<reference evidence="10" key="1">
    <citation type="submission" date="2020-05" db="EMBL/GenBank/DDBJ databases">
        <authorList>
            <person name="Chiriac C."/>
            <person name="Salcher M."/>
            <person name="Ghai R."/>
            <person name="Kavagutti S V."/>
        </authorList>
    </citation>
    <scope>NUCLEOTIDE SEQUENCE</scope>
</reference>
<evidence type="ECO:0000256" key="6">
    <source>
        <dbReference type="ARBA" id="ARBA00022989"/>
    </source>
</evidence>
<sequence>MDPISLFMIAVLGLLIYFMIRNSRKQRKTQEELAEKLKPGAQVMTSFGLFAEVVEIDEENNIAVLKVAKGVNVRVHRQTLTKVVEEEETDGASTEVATDKKS</sequence>
<keyword evidence="8 9" id="KW-0472">Membrane</keyword>
<dbReference type="GO" id="GO:0015031">
    <property type="term" value="P:protein transport"/>
    <property type="evidence" value="ECO:0007669"/>
    <property type="project" value="UniProtKB-KW"/>
</dbReference>
<proteinExistence type="predicted"/>
<name>A0A6J6EMN3_9ZZZZ</name>
<evidence type="ECO:0000256" key="8">
    <source>
        <dbReference type="ARBA" id="ARBA00023136"/>
    </source>
</evidence>
<dbReference type="InterPro" id="IPR003849">
    <property type="entry name" value="Preprotein_translocase_YajC"/>
</dbReference>
<accession>A0A6J6EMN3</accession>
<keyword evidence="4 9" id="KW-0812">Transmembrane</keyword>
<dbReference type="AlphaFoldDB" id="A0A6J6EMN3"/>
<gene>
    <name evidence="10" type="ORF">UFOPK1684_01161</name>
    <name evidence="11" type="ORF">UFOPK2158_01240</name>
</gene>